<reference evidence="1 2" key="1">
    <citation type="submission" date="2014-04" db="EMBL/GenBank/DDBJ databases">
        <authorList>
            <consortium name="DOE Joint Genome Institute"/>
            <person name="Kuo A."/>
            <person name="Kohler A."/>
            <person name="Costa M.D."/>
            <person name="Nagy L.G."/>
            <person name="Floudas D."/>
            <person name="Copeland A."/>
            <person name="Barry K.W."/>
            <person name="Cichocki N."/>
            <person name="Veneault-Fourrey C."/>
            <person name="LaButti K."/>
            <person name="Lindquist E.A."/>
            <person name="Lipzen A."/>
            <person name="Lundell T."/>
            <person name="Morin E."/>
            <person name="Murat C."/>
            <person name="Sun H."/>
            <person name="Tunlid A."/>
            <person name="Henrissat B."/>
            <person name="Grigoriev I.V."/>
            <person name="Hibbett D.S."/>
            <person name="Martin F."/>
            <person name="Nordberg H.P."/>
            <person name="Cantor M.N."/>
            <person name="Hua S.X."/>
        </authorList>
    </citation>
    <scope>NUCLEOTIDE SEQUENCE [LARGE SCALE GENOMIC DNA]</scope>
    <source>
        <strain evidence="1 2">Marx 270</strain>
    </source>
</reference>
<keyword evidence="2" id="KW-1185">Reference proteome</keyword>
<dbReference type="OrthoDB" id="3178870at2759"/>
<evidence type="ECO:0000313" key="1">
    <source>
        <dbReference type="EMBL" id="KIO00675.1"/>
    </source>
</evidence>
<proteinExistence type="predicted"/>
<protein>
    <recommendedName>
        <fullName evidence="3">F-box domain-containing protein</fullName>
    </recommendedName>
</protein>
<reference evidence="2" key="2">
    <citation type="submission" date="2015-01" db="EMBL/GenBank/DDBJ databases">
        <title>Evolutionary Origins and Diversification of the Mycorrhizal Mutualists.</title>
        <authorList>
            <consortium name="DOE Joint Genome Institute"/>
            <consortium name="Mycorrhizal Genomics Consortium"/>
            <person name="Kohler A."/>
            <person name="Kuo A."/>
            <person name="Nagy L.G."/>
            <person name="Floudas D."/>
            <person name="Copeland A."/>
            <person name="Barry K.W."/>
            <person name="Cichocki N."/>
            <person name="Veneault-Fourrey C."/>
            <person name="LaButti K."/>
            <person name="Lindquist E.A."/>
            <person name="Lipzen A."/>
            <person name="Lundell T."/>
            <person name="Morin E."/>
            <person name="Murat C."/>
            <person name="Riley R."/>
            <person name="Ohm R."/>
            <person name="Sun H."/>
            <person name="Tunlid A."/>
            <person name="Henrissat B."/>
            <person name="Grigoriev I.V."/>
            <person name="Hibbett D.S."/>
            <person name="Martin F."/>
        </authorList>
    </citation>
    <scope>NUCLEOTIDE SEQUENCE [LARGE SCALE GENOMIC DNA]</scope>
    <source>
        <strain evidence="2">Marx 270</strain>
    </source>
</reference>
<evidence type="ECO:0000313" key="2">
    <source>
        <dbReference type="Proteomes" id="UP000054217"/>
    </source>
</evidence>
<sequence length="359" mass="40022">MNEDTTYPVSLRSVLPVETLDLIFECLSRDELLGALRTNSLFHRVGARVLYRSLVDLQPVQAVYLARTIAHNDLYASYVRIIEFDWGRCTVTANFLRLLNRALRQLRFILKLSLEFSTTDSTSHAASVLNGCTFSLKSFSTSIRCGSTLVRFLETQNNITDLCLRGINAIDAAPLSPAALPHLSHFRTVLSWPTLTANFICNRPVESVSMSVYPHEMCSALNVLLLSSKPIRRLTIMSFDTAEPVSLLREIAFRLPGLEALHLVVLPTHLYTHDMLLGMGSSLSPFKCLKYLTFIAPGSGASVDDEGMVAVTWHEACPTLKTIILPRGMVWALTNGKWLCWDDDPSVPPYQDVTNELCS</sequence>
<dbReference type="Proteomes" id="UP000054217">
    <property type="component" value="Unassembled WGS sequence"/>
</dbReference>
<organism evidence="1 2">
    <name type="scientific">Pisolithus tinctorius Marx 270</name>
    <dbReference type="NCBI Taxonomy" id="870435"/>
    <lineage>
        <taxon>Eukaryota</taxon>
        <taxon>Fungi</taxon>
        <taxon>Dikarya</taxon>
        <taxon>Basidiomycota</taxon>
        <taxon>Agaricomycotina</taxon>
        <taxon>Agaricomycetes</taxon>
        <taxon>Agaricomycetidae</taxon>
        <taxon>Boletales</taxon>
        <taxon>Sclerodermatineae</taxon>
        <taxon>Pisolithaceae</taxon>
        <taxon>Pisolithus</taxon>
    </lineage>
</organism>
<dbReference type="AlphaFoldDB" id="A0A0C3NI28"/>
<dbReference type="HOGENOM" id="CLU_036643_0_0_1"/>
<dbReference type="SUPFAM" id="SSF52047">
    <property type="entry name" value="RNI-like"/>
    <property type="match status" value="1"/>
</dbReference>
<gene>
    <name evidence="1" type="ORF">M404DRAFT_152200</name>
</gene>
<name>A0A0C3NI28_PISTI</name>
<accession>A0A0C3NI28</accession>
<dbReference type="InParanoid" id="A0A0C3NI28"/>
<dbReference type="EMBL" id="KN831994">
    <property type="protein sequence ID" value="KIO00675.1"/>
    <property type="molecule type" value="Genomic_DNA"/>
</dbReference>
<evidence type="ECO:0008006" key="3">
    <source>
        <dbReference type="Google" id="ProtNLM"/>
    </source>
</evidence>